<dbReference type="InterPro" id="IPR000801">
    <property type="entry name" value="Esterase-like"/>
</dbReference>
<evidence type="ECO:0000313" key="2">
    <source>
        <dbReference type="EMBL" id="MDT0684440.1"/>
    </source>
</evidence>
<dbReference type="PANTHER" id="PTHR48098">
    <property type="entry name" value="ENTEROCHELIN ESTERASE-RELATED"/>
    <property type="match status" value="1"/>
</dbReference>
<dbReference type="EMBL" id="JAVRHL010000005">
    <property type="protein sequence ID" value="MDT0684440.1"/>
    <property type="molecule type" value="Genomic_DNA"/>
</dbReference>
<dbReference type="Pfam" id="PF00756">
    <property type="entry name" value="Esterase"/>
    <property type="match status" value="1"/>
</dbReference>
<evidence type="ECO:0000313" key="3">
    <source>
        <dbReference type="Proteomes" id="UP001265259"/>
    </source>
</evidence>
<dbReference type="InterPro" id="IPR029058">
    <property type="entry name" value="AB_hydrolase_fold"/>
</dbReference>
<dbReference type="Proteomes" id="UP001265259">
    <property type="component" value="Unassembled WGS sequence"/>
</dbReference>
<dbReference type="Gene3D" id="3.40.50.1820">
    <property type="entry name" value="alpha/beta hydrolase"/>
    <property type="match status" value="1"/>
</dbReference>
<protein>
    <submittedName>
        <fullName evidence="2">Alpha/beta hydrolase-fold protein</fullName>
    </submittedName>
</protein>
<dbReference type="PANTHER" id="PTHR48098:SF1">
    <property type="entry name" value="DIACYLGLYCEROL ACYLTRANSFERASE_MYCOLYLTRANSFERASE AG85A"/>
    <property type="match status" value="1"/>
</dbReference>
<name>A0ABU3DL50_9RHOB</name>
<dbReference type="RefSeq" id="WP_311693958.1">
    <property type="nucleotide sequence ID" value="NZ_JAVRHL010000005.1"/>
</dbReference>
<organism evidence="2 3">
    <name type="scientific">Tropicimonas omnivorans</name>
    <dbReference type="NCBI Taxonomy" id="3075590"/>
    <lineage>
        <taxon>Bacteria</taxon>
        <taxon>Pseudomonadati</taxon>
        <taxon>Pseudomonadota</taxon>
        <taxon>Alphaproteobacteria</taxon>
        <taxon>Rhodobacterales</taxon>
        <taxon>Roseobacteraceae</taxon>
        <taxon>Tropicimonas</taxon>
    </lineage>
</organism>
<dbReference type="GO" id="GO:0016787">
    <property type="term" value="F:hydrolase activity"/>
    <property type="evidence" value="ECO:0007669"/>
    <property type="project" value="UniProtKB-KW"/>
</dbReference>
<evidence type="ECO:0000256" key="1">
    <source>
        <dbReference type="SAM" id="SignalP"/>
    </source>
</evidence>
<reference evidence="2 3" key="1">
    <citation type="submission" date="2023-09" db="EMBL/GenBank/DDBJ databases">
        <authorList>
            <person name="Rey-Velasco X."/>
        </authorList>
    </citation>
    <scope>NUCLEOTIDE SEQUENCE [LARGE SCALE GENOMIC DNA]</scope>
    <source>
        <strain evidence="2 3">F158</strain>
    </source>
</reference>
<keyword evidence="1" id="KW-0732">Signal</keyword>
<keyword evidence="2" id="KW-0378">Hydrolase</keyword>
<dbReference type="SUPFAM" id="SSF53474">
    <property type="entry name" value="alpha/beta-Hydrolases"/>
    <property type="match status" value="1"/>
</dbReference>
<gene>
    <name evidence="2" type="ORF">RM543_17295</name>
</gene>
<feature type="signal peptide" evidence="1">
    <location>
        <begin position="1"/>
        <end position="24"/>
    </location>
</feature>
<feature type="chain" id="PRO_5046865325" evidence="1">
    <location>
        <begin position="25"/>
        <end position="318"/>
    </location>
</feature>
<proteinExistence type="predicted"/>
<dbReference type="InterPro" id="IPR050583">
    <property type="entry name" value="Mycobacterial_A85_antigen"/>
</dbReference>
<keyword evidence="3" id="KW-1185">Reference proteome</keyword>
<comment type="caution">
    <text evidence="2">The sequence shown here is derived from an EMBL/GenBank/DDBJ whole genome shotgun (WGS) entry which is preliminary data.</text>
</comment>
<accession>A0ABU3DL50</accession>
<sequence>MTRPNAFALTIVAATICAAPVAMAQQAGALASTGTVTFDAELESEALSWTPLYSVYLPPAYEENDRAYPVIYLMPGGAGQTHRDWFLKGGAAETFDRLIGSGEVPPFIAISPDPRRTPQPEFNTYYLNDADGEVRYEDMFVQDLIPHVEETYRVLAEEEYRGIIGLSMGGFAALAYSMKYPDMFTAAAALSPAIRTDPQMLAMNQAGWDRRYGMIWGEGLEGEARLNEKYRADSVFAMIEDADAETLGATEYFIDVGSDDVFFEGSVLLHNMLRSEGSTERTFASDHRFMVREGGHVWSYWREGLPEAVRFVTGVMQN</sequence>